<evidence type="ECO:0000313" key="4">
    <source>
        <dbReference type="Proteomes" id="UP000187209"/>
    </source>
</evidence>
<feature type="coiled-coil region" evidence="1">
    <location>
        <begin position="29"/>
        <end position="196"/>
    </location>
</feature>
<accession>A0A1R2BSN2</accession>
<reference evidence="3 4" key="1">
    <citation type="submission" date="2016-11" db="EMBL/GenBank/DDBJ databases">
        <title>The macronuclear genome of Stentor coeruleus: a giant cell with tiny introns.</title>
        <authorList>
            <person name="Slabodnick M."/>
            <person name="Ruby J.G."/>
            <person name="Reiff S.B."/>
            <person name="Swart E.C."/>
            <person name="Gosai S."/>
            <person name="Prabakaran S."/>
            <person name="Witkowska E."/>
            <person name="Larue G.E."/>
            <person name="Fisher S."/>
            <person name="Freeman R.M."/>
            <person name="Gunawardena J."/>
            <person name="Chu W."/>
            <person name="Stover N.A."/>
            <person name="Gregory B.D."/>
            <person name="Nowacki M."/>
            <person name="Derisi J."/>
            <person name="Roy S.W."/>
            <person name="Marshall W.F."/>
            <person name="Sood P."/>
        </authorList>
    </citation>
    <scope>NUCLEOTIDE SEQUENCE [LARGE SCALE GENOMIC DNA]</scope>
    <source>
        <strain evidence="3">WM001</strain>
    </source>
</reference>
<feature type="compositionally biased region" description="Polar residues" evidence="2">
    <location>
        <begin position="1"/>
        <end position="10"/>
    </location>
</feature>
<protein>
    <submittedName>
        <fullName evidence="3">Uncharacterized protein</fullName>
    </submittedName>
</protein>
<keyword evidence="1" id="KW-0175">Coiled coil</keyword>
<comment type="caution">
    <text evidence="3">The sequence shown here is derived from an EMBL/GenBank/DDBJ whole genome shotgun (WGS) entry which is preliminary data.</text>
</comment>
<keyword evidence="4" id="KW-1185">Reference proteome</keyword>
<feature type="region of interest" description="Disordered" evidence="2">
    <location>
        <begin position="1"/>
        <end position="26"/>
    </location>
</feature>
<organism evidence="3 4">
    <name type="scientific">Stentor coeruleus</name>
    <dbReference type="NCBI Taxonomy" id="5963"/>
    <lineage>
        <taxon>Eukaryota</taxon>
        <taxon>Sar</taxon>
        <taxon>Alveolata</taxon>
        <taxon>Ciliophora</taxon>
        <taxon>Postciliodesmatophora</taxon>
        <taxon>Heterotrichea</taxon>
        <taxon>Heterotrichida</taxon>
        <taxon>Stentoridae</taxon>
        <taxon>Stentor</taxon>
    </lineage>
</organism>
<gene>
    <name evidence="3" type="ORF">SteCoe_20073</name>
</gene>
<evidence type="ECO:0000256" key="2">
    <source>
        <dbReference type="SAM" id="MobiDB-lite"/>
    </source>
</evidence>
<proteinExistence type="predicted"/>
<dbReference type="OrthoDB" id="322912at2759"/>
<dbReference type="AlphaFoldDB" id="A0A1R2BSN2"/>
<dbReference type="Proteomes" id="UP000187209">
    <property type="component" value="Unassembled WGS sequence"/>
</dbReference>
<name>A0A1R2BSN2_9CILI</name>
<evidence type="ECO:0000313" key="3">
    <source>
        <dbReference type="EMBL" id="OMJ79823.1"/>
    </source>
</evidence>
<evidence type="ECO:0000256" key="1">
    <source>
        <dbReference type="SAM" id="Coils"/>
    </source>
</evidence>
<dbReference type="EMBL" id="MPUH01000452">
    <property type="protein sequence ID" value="OMJ79823.1"/>
    <property type="molecule type" value="Genomic_DNA"/>
</dbReference>
<sequence>MKKSLSNFNPKETPKKRAKSMSKISVDEFSQNSQQLALLTEELATLKKEKEALTEYTTQLTKSIEECKTQNQSLISNHDKLHNETRNINKSTQRFEQARVKNSKTCKESQESINKFDQIIEDLRSQKEDLEKRYKKESNNVTKLQEVVTKMRNELTLQEKDRDRLKNEINCSQKQIHQLEEKVEGLKVSNANFMKKIKLSINRNYD</sequence>